<gene>
    <name evidence="1" type="ORF">Nepgr_004754</name>
</gene>
<keyword evidence="2" id="KW-1185">Reference proteome</keyword>
<accession>A0AAD3S1Y9</accession>
<protein>
    <submittedName>
        <fullName evidence="1">Uncharacterized protein</fullName>
    </submittedName>
</protein>
<reference evidence="1" key="1">
    <citation type="submission" date="2023-05" db="EMBL/GenBank/DDBJ databases">
        <title>Nepenthes gracilis genome sequencing.</title>
        <authorList>
            <person name="Fukushima K."/>
        </authorList>
    </citation>
    <scope>NUCLEOTIDE SEQUENCE</scope>
    <source>
        <strain evidence="1">SING2019-196</strain>
    </source>
</reference>
<proteinExistence type="predicted"/>
<evidence type="ECO:0000313" key="1">
    <source>
        <dbReference type="EMBL" id="GMH02915.1"/>
    </source>
</evidence>
<dbReference type="AlphaFoldDB" id="A0AAD3S1Y9"/>
<evidence type="ECO:0000313" key="2">
    <source>
        <dbReference type="Proteomes" id="UP001279734"/>
    </source>
</evidence>
<comment type="caution">
    <text evidence="1">The sequence shown here is derived from an EMBL/GenBank/DDBJ whole genome shotgun (WGS) entry which is preliminary data.</text>
</comment>
<dbReference type="Proteomes" id="UP001279734">
    <property type="component" value="Unassembled WGS sequence"/>
</dbReference>
<organism evidence="1 2">
    <name type="scientific">Nepenthes gracilis</name>
    <name type="common">Slender pitcher plant</name>
    <dbReference type="NCBI Taxonomy" id="150966"/>
    <lineage>
        <taxon>Eukaryota</taxon>
        <taxon>Viridiplantae</taxon>
        <taxon>Streptophyta</taxon>
        <taxon>Embryophyta</taxon>
        <taxon>Tracheophyta</taxon>
        <taxon>Spermatophyta</taxon>
        <taxon>Magnoliopsida</taxon>
        <taxon>eudicotyledons</taxon>
        <taxon>Gunneridae</taxon>
        <taxon>Pentapetalae</taxon>
        <taxon>Caryophyllales</taxon>
        <taxon>Nepenthaceae</taxon>
        <taxon>Nepenthes</taxon>
    </lineage>
</organism>
<dbReference type="EMBL" id="BSYO01000004">
    <property type="protein sequence ID" value="GMH02915.1"/>
    <property type="molecule type" value="Genomic_DNA"/>
</dbReference>
<sequence>MLWCCLPRNQMLRLIESPIKDFRFGTGGVLISKWNNQKVLPLAADDAAVGELMQNQRQWWLRQLTLPVASLGER</sequence>
<name>A0AAD3S1Y9_NEPGR</name>